<dbReference type="GO" id="GO:0050355">
    <property type="term" value="F:inorganic triphosphate phosphatase activity"/>
    <property type="evidence" value="ECO:0007669"/>
    <property type="project" value="InterPro"/>
</dbReference>
<organism evidence="3 4">
    <name type="scientific">Gallionella capsiferriformans (strain ES-2)</name>
    <name type="common">Gallionella ferruginea capsiferriformans (strain ES-2)</name>
    <dbReference type="NCBI Taxonomy" id="395494"/>
    <lineage>
        <taxon>Bacteria</taxon>
        <taxon>Pseudomonadati</taxon>
        <taxon>Pseudomonadota</taxon>
        <taxon>Betaproteobacteria</taxon>
        <taxon>Nitrosomonadales</taxon>
        <taxon>Gallionellaceae</taxon>
        <taxon>Gallionella</taxon>
    </lineage>
</organism>
<name>D9SGV8_GALCS</name>
<dbReference type="GO" id="GO:0046872">
    <property type="term" value="F:metal ion binding"/>
    <property type="evidence" value="ECO:0007669"/>
    <property type="project" value="TreeGrafter"/>
</dbReference>
<reference evidence="3 4" key="1">
    <citation type="submission" date="2010-08" db="EMBL/GenBank/DDBJ databases">
        <title>Complete sequence of Gallionella capsiferriformans ES-2.</title>
        <authorList>
            <consortium name="US DOE Joint Genome Institute"/>
            <person name="Lucas S."/>
            <person name="Copeland A."/>
            <person name="Lapidus A."/>
            <person name="Cheng J.-F."/>
            <person name="Bruce D."/>
            <person name="Goodwin L."/>
            <person name="Pitluck S."/>
            <person name="Chertkov O."/>
            <person name="Davenport K.W."/>
            <person name="Detter J.C."/>
            <person name="Han C."/>
            <person name="Tapia R."/>
            <person name="Land M."/>
            <person name="Hauser L."/>
            <person name="Chang Y.-J."/>
            <person name="Jeffries C."/>
            <person name="Kyrpides N."/>
            <person name="Ivanova N."/>
            <person name="Mikhailova N."/>
            <person name="Shelobolina E.S."/>
            <person name="Picardal F."/>
            <person name="Roden E."/>
            <person name="Emerson D."/>
            <person name="Woyke T."/>
        </authorList>
    </citation>
    <scope>NUCLEOTIDE SEQUENCE [LARGE SCALE GENOMIC DNA]</scope>
    <source>
        <strain evidence="3 4">ES-2</strain>
    </source>
</reference>
<dbReference type="eggNOG" id="COG3025">
    <property type="taxonomic scope" value="Bacteria"/>
</dbReference>
<dbReference type="RefSeq" id="WP_013293693.1">
    <property type="nucleotide sequence ID" value="NC_014394.1"/>
</dbReference>
<dbReference type="PANTHER" id="PTHR39569:SF1">
    <property type="entry name" value="INORGANIC TRIPHOSPHATASE"/>
    <property type="match status" value="1"/>
</dbReference>
<dbReference type="Gene3D" id="2.40.320.10">
    <property type="entry name" value="Hypothetical Protein Pfu-838710-001"/>
    <property type="match status" value="1"/>
</dbReference>
<gene>
    <name evidence="3" type="ordered locus">Galf_1744</name>
</gene>
<dbReference type="HOGENOM" id="CLU_040400_3_0_4"/>
<evidence type="ECO:0000313" key="3">
    <source>
        <dbReference type="EMBL" id="ADL55755.1"/>
    </source>
</evidence>
<dbReference type="Pfam" id="PF01928">
    <property type="entry name" value="CYTH"/>
    <property type="match status" value="1"/>
</dbReference>
<feature type="domain" description="CHAD" evidence="2">
    <location>
        <begin position="218"/>
        <end position="492"/>
    </location>
</feature>
<dbReference type="InterPro" id="IPR033469">
    <property type="entry name" value="CYTH-like_dom_sf"/>
</dbReference>
<dbReference type="AlphaFoldDB" id="D9SGV8"/>
<evidence type="ECO:0000313" key="4">
    <source>
        <dbReference type="Proteomes" id="UP000001235"/>
    </source>
</evidence>
<dbReference type="Pfam" id="PF05235">
    <property type="entry name" value="CHAD"/>
    <property type="match status" value="1"/>
</dbReference>
<dbReference type="Gene3D" id="1.40.20.10">
    <property type="entry name" value="CHAD domain"/>
    <property type="match status" value="1"/>
</dbReference>
<dbReference type="KEGG" id="gca:Galf_1744"/>
<dbReference type="CDD" id="cd07756">
    <property type="entry name" value="CYTH-like_Pase_CHAD"/>
    <property type="match status" value="1"/>
</dbReference>
<dbReference type="InterPro" id="IPR038186">
    <property type="entry name" value="CHAD_dom_sf"/>
</dbReference>
<evidence type="ECO:0000259" key="2">
    <source>
        <dbReference type="PROSITE" id="PS51708"/>
    </source>
</evidence>
<protein>
    <submittedName>
        <fullName evidence="3">CHAD domain containing protein</fullName>
    </submittedName>
</protein>
<dbReference type="SMART" id="SM01118">
    <property type="entry name" value="CYTH"/>
    <property type="match status" value="1"/>
</dbReference>
<dbReference type="eggNOG" id="COG5607">
    <property type="taxonomic scope" value="Bacteria"/>
</dbReference>
<dbReference type="PANTHER" id="PTHR39569">
    <property type="entry name" value="INORGANIC TRIPHOSPHATASE"/>
    <property type="match status" value="1"/>
</dbReference>
<dbReference type="Proteomes" id="UP000001235">
    <property type="component" value="Chromosome"/>
</dbReference>
<dbReference type="SUPFAM" id="SSF55154">
    <property type="entry name" value="CYTH-like phosphatases"/>
    <property type="match status" value="1"/>
</dbReference>
<proteinExistence type="predicted"/>
<dbReference type="InterPro" id="IPR023577">
    <property type="entry name" value="CYTH_domain"/>
</dbReference>
<keyword evidence="4" id="KW-1185">Reference proteome</keyword>
<sequence length="496" mass="56285">MSVETELKLRILPDDLARLRRHSLFKSHQVTVPETRRLHNVYYDTPALDLNKSRMALRIRRVGGRWIQTLKGGGQVRAGLHQRFEWETPVPSARLDFTGLDAVVWDEHLPLAWREHLQPVFTTDFYRASRLLDWHGTIIEVCMDKGEVRTQNLSTPICELELELKSGDSQHLFSLAQAILDIVPFELETVSKAELGFRLMAGFVAQPVKSELPDITGANHLTSALQTLVWACLQHWQGNLRGALSCADDAEYLHQLRVAFRRLRIVLRMVDKICADEELTCLREALSAMSGVLGRVRDWDVFIGNLHALSFAPPGFEALLTACETQRAASNAALRAQGSAMQRLLLRFAVWMNGNYWQQAELTAPDMPEFARRCLQQLHKRYQKASEQSDRLDEVALHDLRIDAKKLRYSAECFAGLFNAAKAEVYISGLSEVQEFLGDINDVSVARSLLARLADTLPADSVALIDHEIRLKSSKNLKLLNKKLKAFNQEPVFWKK</sequence>
<dbReference type="InterPro" id="IPR039013">
    <property type="entry name" value="YgiF"/>
</dbReference>
<evidence type="ECO:0000259" key="1">
    <source>
        <dbReference type="PROSITE" id="PS51707"/>
    </source>
</evidence>
<dbReference type="InterPro" id="IPR007899">
    <property type="entry name" value="CHAD_dom"/>
</dbReference>
<dbReference type="PROSITE" id="PS51707">
    <property type="entry name" value="CYTH"/>
    <property type="match status" value="1"/>
</dbReference>
<dbReference type="EMBL" id="CP002159">
    <property type="protein sequence ID" value="ADL55755.1"/>
    <property type="molecule type" value="Genomic_DNA"/>
</dbReference>
<feature type="domain" description="CYTH" evidence="1">
    <location>
        <begin position="2"/>
        <end position="203"/>
    </location>
</feature>
<dbReference type="OrthoDB" id="3034217at2"/>
<dbReference type="SMART" id="SM00880">
    <property type="entry name" value="CHAD"/>
    <property type="match status" value="1"/>
</dbReference>
<dbReference type="PROSITE" id="PS51708">
    <property type="entry name" value="CHAD"/>
    <property type="match status" value="1"/>
</dbReference>
<accession>D9SGV8</accession>